<reference evidence="2" key="1">
    <citation type="journal article" date="2020" name="Nature">
        <title>Giant virus diversity and host interactions through global metagenomics.</title>
        <authorList>
            <person name="Schulz F."/>
            <person name="Roux S."/>
            <person name="Paez-Espino D."/>
            <person name="Jungbluth S."/>
            <person name="Walsh D.A."/>
            <person name="Denef V.J."/>
            <person name="McMahon K.D."/>
            <person name="Konstantinidis K.T."/>
            <person name="Eloe-Fadrosh E.A."/>
            <person name="Kyrpides N.C."/>
            <person name="Woyke T."/>
        </authorList>
    </citation>
    <scope>NUCLEOTIDE SEQUENCE</scope>
    <source>
        <strain evidence="2">GVMAG-M-3300023174-60</strain>
    </source>
</reference>
<feature type="compositionally biased region" description="Polar residues" evidence="1">
    <location>
        <begin position="11"/>
        <end position="36"/>
    </location>
</feature>
<feature type="region of interest" description="Disordered" evidence="1">
    <location>
        <begin position="92"/>
        <end position="121"/>
    </location>
</feature>
<proteinExistence type="predicted"/>
<protein>
    <submittedName>
        <fullName evidence="2">Uncharacterized protein</fullName>
    </submittedName>
</protein>
<organism evidence="2">
    <name type="scientific">viral metagenome</name>
    <dbReference type="NCBI Taxonomy" id="1070528"/>
    <lineage>
        <taxon>unclassified sequences</taxon>
        <taxon>metagenomes</taxon>
        <taxon>organismal metagenomes</taxon>
    </lineage>
</organism>
<dbReference type="AlphaFoldDB" id="A0A6C0DVA7"/>
<evidence type="ECO:0000313" key="2">
    <source>
        <dbReference type="EMBL" id="QHT20402.1"/>
    </source>
</evidence>
<name>A0A6C0DVA7_9ZZZZ</name>
<accession>A0A6C0DVA7</accession>
<dbReference type="EMBL" id="MN739677">
    <property type="protein sequence ID" value="QHT20402.1"/>
    <property type="molecule type" value="Genomic_DNA"/>
</dbReference>
<feature type="region of interest" description="Disordered" evidence="1">
    <location>
        <begin position="1"/>
        <end position="37"/>
    </location>
</feature>
<evidence type="ECO:0000256" key="1">
    <source>
        <dbReference type="SAM" id="MobiDB-lite"/>
    </source>
</evidence>
<sequence length="167" mass="18100">MGLIQSLIAATKTSNVAPTPVADTSSNTVESQSSTEPVKAVELVKEQTTESTIVKETVEEVKPVEVKPVEVKPEEVKPVEVKPVEVKPVEVKPEEVKPEEVKPEEVKPVENVPKTPNLSPTVTVADNISANERYVTPVGTKVEVAPVNVTPNADVVKKNKKHKKNKN</sequence>
<feature type="compositionally biased region" description="Basic and acidic residues" evidence="1">
    <location>
        <begin position="92"/>
        <end position="108"/>
    </location>
</feature>